<gene>
    <name evidence="2" type="ORF">QTL97_11895</name>
</gene>
<dbReference type="Pfam" id="PF19824">
    <property type="entry name" value="Tlp"/>
    <property type="match status" value="1"/>
</dbReference>
<name>A0AAW9AEZ0_9BACL</name>
<accession>A0AAW9AEZ0</accession>
<proteinExistence type="predicted"/>
<dbReference type="Proteomes" id="UP001271648">
    <property type="component" value="Unassembled WGS sequence"/>
</dbReference>
<dbReference type="InterPro" id="IPR017524">
    <property type="entry name" value="SASP_thioredoxin-like"/>
</dbReference>
<keyword evidence="3" id="KW-1185">Reference proteome</keyword>
<reference evidence="2 3" key="1">
    <citation type="submission" date="2023-06" db="EMBL/GenBank/DDBJ databases">
        <title>Sporosarcina sp. nov., isolated from Korean traditional fermented seafood 'Jeotgal'.</title>
        <authorList>
            <person name="Yang A.I."/>
            <person name="Shin N.-R."/>
        </authorList>
    </citation>
    <scope>NUCLEOTIDE SEQUENCE [LARGE SCALE GENOMIC DNA]</scope>
    <source>
        <strain evidence="2 3">KCTC43456</strain>
    </source>
</reference>
<protein>
    <submittedName>
        <fullName evidence="2">Small, acid-soluble spore protein tlp</fullName>
    </submittedName>
</protein>
<dbReference type="EMBL" id="JAUBDJ010000007">
    <property type="protein sequence ID" value="MDW0117641.1"/>
    <property type="molecule type" value="Genomic_DNA"/>
</dbReference>
<comment type="caution">
    <text evidence="2">The sequence shown here is derived from an EMBL/GenBank/DDBJ whole genome shotgun (WGS) entry which is preliminary data.</text>
</comment>
<organism evidence="2 3">
    <name type="scientific">Sporosarcina thermotolerans</name>
    <dbReference type="NCBI Taxonomy" id="633404"/>
    <lineage>
        <taxon>Bacteria</taxon>
        <taxon>Bacillati</taxon>
        <taxon>Bacillota</taxon>
        <taxon>Bacilli</taxon>
        <taxon>Bacillales</taxon>
        <taxon>Caryophanaceae</taxon>
        <taxon>Sporosarcina</taxon>
    </lineage>
</organism>
<feature type="region of interest" description="Disordered" evidence="1">
    <location>
        <begin position="26"/>
        <end position="45"/>
    </location>
</feature>
<dbReference type="AlphaFoldDB" id="A0AAW9AEZ0"/>
<evidence type="ECO:0000256" key="1">
    <source>
        <dbReference type="SAM" id="MobiDB-lite"/>
    </source>
</evidence>
<dbReference type="RefSeq" id="WP_283733972.1">
    <property type="nucleotide sequence ID" value="NZ_CP125968.1"/>
</dbReference>
<sequence>MPRPLPNDSADNEERLKKTISNMEAANEAAKTAEGSELASIKEKNQHRKEAIAGLEEEIHQENKSKINGYI</sequence>
<evidence type="ECO:0000313" key="2">
    <source>
        <dbReference type="EMBL" id="MDW0117641.1"/>
    </source>
</evidence>
<evidence type="ECO:0000313" key="3">
    <source>
        <dbReference type="Proteomes" id="UP001271648"/>
    </source>
</evidence>